<dbReference type="GO" id="GO:0035435">
    <property type="term" value="P:phosphate ion transmembrane transport"/>
    <property type="evidence" value="ECO:0007669"/>
    <property type="project" value="TreeGrafter"/>
</dbReference>
<evidence type="ECO:0000256" key="2">
    <source>
        <dbReference type="ARBA" id="ARBA00022448"/>
    </source>
</evidence>
<name>A0A1Y1V0Q1_9FUNG</name>
<dbReference type="OrthoDB" id="260807at2759"/>
<organism evidence="8 9">
    <name type="scientific">Piromyces finnis</name>
    <dbReference type="NCBI Taxonomy" id="1754191"/>
    <lineage>
        <taxon>Eukaryota</taxon>
        <taxon>Fungi</taxon>
        <taxon>Fungi incertae sedis</taxon>
        <taxon>Chytridiomycota</taxon>
        <taxon>Chytridiomycota incertae sedis</taxon>
        <taxon>Neocallimastigomycetes</taxon>
        <taxon>Neocallimastigales</taxon>
        <taxon>Neocallimastigaceae</taxon>
        <taxon>Piromyces</taxon>
    </lineage>
</organism>
<dbReference type="GO" id="GO:0005315">
    <property type="term" value="F:phosphate transmembrane transporter activity"/>
    <property type="evidence" value="ECO:0007669"/>
    <property type="project" value="InterPro"/>
</dbReference>
<comment type="caution">
    <text evidence="8">The sequence shown here is derived from an EMBL/GenBank/DDBJ whole genome shotgun (WGS) entry which is preliminary data.</text>
</comment>
<feature type="transmembrane region" description="Helical" evidence="7">
    <location>
        <begin position="145"/>
        <end position="166"/>
    </location>
</feature>
<gene>
    <name evidence="8" type="ORF">BCR36DRAFT_586384</name>
</gene>
<keyword evidence="4 7" id="KW-0812">Transmembrane</keyword>
<dbReference type="Pfam" id="PF01384">
    <property type="entry name" value="PHO4"/>
    <property type="match status" value="1"/>
</dbReference>
<evidence type="ECO:0000313" key="9">
    <source>
        <dbReference type="Proteomes" id="UP000193719"/>
    </source>
</evidence>
<reference evidence="8 9" key="1">
    <citation type="submission" date="2016-08" db="EMBL/GenBank/DDBJ databases">
        <title>Genomes of anaerobic fungi encode conserved fungal cellulosomes for biomass hydrolysis.</title>
        <authorList>
            <consortium name="DOE Joint Genome Institute"/>
            <person name="Haitjema C.H."/>
            <person name="Gilmore S.P."/>
            <person name="Henske J.K."/>
            <person name="Solomon K.V."/>
            <person name="De Groot R."/>
            <person name="Kuo A."/>
            <person name="Mondo S.J."/>
            <person name="Salamov A.A."/>
            <person name="Labutti K."/>
            <person name="Zhao Z."/>
            <person name="Chiniquy J."/>
            <person name="Barry K."/>
            <person name="Brewer H.M."/>
            <person name="Purvine S.O."/>
            <person name="Wright A.T."/>
            <person name="Boxma B."/>
            <person name="Van Alen T."/>
            <person name="Hackstein J.H."/>
            <person name="Baker S.E."/>
            <person name="Grigoriev I.V."/>
            <person name="O'Malley M.A."/>
        </authorList>
    </citation>
    <scope>NUCLEOTIDE SEQUENCE [LARGE SCALE GENOMIC DNA]</scope>
    <source>
        <strain evidence="9">finn</strain>
    </source>
</reference>
<dbReference type="PANTHER" id="PTHR11101:SF80">
    <property type="entry name" value="PHOSPHATE TRANSPORTER"/>
    <property type="match status" value="1"/>
</dbReference>
<feature type="transmembrane region" description="Helical" evidence="7">
    <location>
        <begin position="515"/>
        <end position="542"/>
    </location>
</feature>
<protein>
    <recommendedName>
        <fullName evidence="7">Phosphate transporter</fullName>
    </recommendedName>
</protein>
<evidence type="ECO:0000256" key="4">
    <source>
        <dbReference type="ARBA" id="ARBA00022692"/>
    </source>
</evidence>
<comment type="function">
    <text evidence="7">Sodium-phosphate symporter.</text>
</comment>
<feature type="transmembrane region" description="Helical" evidence="7">
    <location>
        <begin position="428"/>
        <end position="449"/>
    </location>
</feature>
<feature type="transmembrane region" description="Helical" evidence="7">
    <location>
        <begin position="187"/>
        <end position="204"/>
    </location>
</feature>
<keyword evidence="6 7" id="KW-0472">Membrane</keyword>
<sequence length="551" mass="60440">MEPFSLTAVFVVGLAFAFLDAFGIGANDVSNSFSTSVASKSLTLKQACIIAIFTEFFGAVLLGSHTAKTIRDGIINLSEFKGEQDILMVGMMCALIGSSTWVLTATKFGLPVSTTHSIIGATIGIGIATHGFGVVNWGWAGKGVLQIITSWFLSPVAAGIVGAIIYNSVKYLVLKRRNPFKSGLRNIPFYFFITIAIIVFFIIYKGAPGLNLSKLGFPTIVGITIGFSLLAALFSVIFYVPWIKRIIKGNEDLRFYHIPFIHFIGERKKTTMSSIEEGLNNTKDTYYEKNITNEMNQSVGDISDYYLNSNKTINNNSNFNNKDAELYNNKLKNEETTASKKMKISKILSNGINKEIADYKSDELKGMHDAAIRYDDDTEKLYSFLQIFTASFASFAHGSNDVANAVGPLTTIYYIWHTGSDPSSSLSIPIWILIMCALAINIGLITYGYNVMRSLGNKITLLTPTRGFCVELSACLTVLSCSRLSLPVSTTHCITGSTTAIGLCNGNTKSVNWKLLGFCFFSWLLTLPVAGLIAGIMFKIIYPIVYYYGIL</sequence>
<dbReference type="Proteomes" id="UP000193719">
    <property type="component" value="Unassembled WGS sequence"/>
</dbReference>
<evidence type="ECO:0000256" key="5">
    <source>
        <dbReference type="ARBA" id="ARBA00022989"/>
    </source>
</evidence>
<feature type="transmembrane region" description="Helical" evidence="7">
    <location>
        <begin position="118"/>
        <end position="139"/>
    </location>
</feature>
<dbReference type="PANTHER" id="PTHR11101">
    <property type="entry name" value="PHOSPHATE TRANSPORTER"/>
    <property type="match status" value="1"/>
</dbReference>
<dbReference type="AlphaFoldDB" id="A0A1Y1V0Q1"/>
<comment type="similarity">
    <text evidence="7">Belongs to the inorganic phosphate transporter (PiT) (TC 2.A.20) family.</text>
</comment>
<keyword evidence="5 7" id="KW-1133">Transmembrane helix</keyword>
<feature type="transmembrane region" description="Helical" evidence="7">
    <location>
        <begin position="381"/>
        <end position="399"/>
    </location>
</feature>
<feature type="transmembrane region" description="Helical" evidence="7">
    <location>
        <begin position="86"/>
        <end position="106"/>
    </location>
</feature>
<evidence type="ECO:0000256" key="3">
    <source>
        <dbReference type="ARBA" id="ARBA00022592"/>
    </source>
</evidence>
<dbReference type="InterPro" id="IPR001204">
    <property type="entry name" value="Phos_transporter"/>
</dbReference>
<dbReference type="STRING" id="1754191.A0A1Y1V0Q1"/>
<dbReference type="GO" id="GO:0016020">
    <property type="term" value="C:membrane"/>
    <property type="evidence" value="ECO:0007669"/>
    <property type="project" value="UniProtKB-SubCell"/>
</dbReference>
<feature type="transmembrane region" description="Helical" evidence="7">
    <location>
        <begin position="47"/>
        <end position="66"/>
    </location>
</feature>
<evidence type="ECO:0000256" key="1">
    <source>
        <dbReference type="ARBA" id="ARBA00004141"/>
    </source>
</evidence>
<dbReference type="EMBL" id="MCFH01000049">
    <property type="protein sequence ID" value="ORX43909.1"/>
    <property type="molecule type" value="Genomic_DNA"/>
</dbReference>
<evidence type="ECO:0000313" key="8">
    <source>
        <dbReference type="EMBL" id="ORX43909.1"/>
    </source>
</evidence>
<comment type="subcellular location">
    <subcellularLocation>
        <location evidence="1 7">Membrane</location>
        <topology evidence="1 7">Multi-pass membrane protein</topology>
    </subcellularLocation>
</comment>
<keyword evidence="2 7" id="KW-0813">Transport</keyword>
<feature type="transmembrane region" description="Helical" evidence="7">
    <location>
        <begin position="6"/>
        <end position="26"/>
    </location>
</feature>
<proteinExistence type="inferred from homology"/>
<reference evidence="8 9" key="2">
    <citation type="submission" date="2016-08" db="EMBL/GenBank/DDBJ databases">
        <title>Pervasive Adenine N6-methylation of Active Genes in Fungi.</title>
        <authorList>
            <consortium name="DOE Joint Genome Institute"/>
            <person name="Mondo S.J."/>
            <person name="Dannebaum R.O."/>
            <person name="Kuo R.C."/>
            <person name="Labutti K."/>
            <person name="Haridas S."/>
            <person name="Kuo A."/>
            <person name="Salamov A."/>
            <person name="Ahrendt S.R."/>
            <person name="Lipzen A."/>
            <person name="Sullivan W."/>
            <person name="Andreopoulos W.B."/>
            <person name="Clum A."/>
            <person name="Lindquist E."/>
            <person name="Daum C."/>
            <person name="Ramamoorthy G.K."/>
            <person name="Gryganskyi A."/>
            <person name="Culley D."/>
            <person name="Magnuson J.K."/>
            <person name="James T.Y."/>
            <person name="O'Malley M.A."/>
            <person name="Stajich J.E."/>
            <person name="Spatafora J.W."/>
            <person name="Visel A."/>
            <person name="Grigoriev I.V."/>
        </authorList>
    </citation>
    <scope>NUCLEOTIDE SEQUENCE [LARGE SCALE GENOMIC DNA]</scope>
    <source>
        <strain evidence="9">finn</strain>
    </source>
</reference>
<keyword evidence="3 7" id="KW-0592">Phosphate transport</keyword>
<accession>A0A1Y1V0Q1</accession>
<evidence type="ECO:0000256" key="7">
    <source>
        <dbReference type="RuleBase" id="RU363058"/>
    </source>
</evidence>
<keyword evidence="9" id="KW-1185">Reference proteome</keyword>
<evidence type="ECO:0000256" key="6">
    <source>
        <dbReference type="ARBA" id="ARBA00023136"/>
    </source>
</evidence>
<feature type="transmembrane region" description="Helical" evidence="7">
    <location>
        <begin position="216"/>
        <end position="240"/>
    </location>
</feature>